<dbReference type="PANTHER" id="PTHR44329:SF288">
    <property type="entry name" value="MITOGEN-ACTIVATED PROTEIN KINASE KINASE KINASE 20"/>
    <property type="match status" value="1"/>
</dbReference>
<keyword evidence="3" id="KW-0418">Kinase</keyword>
<accession>A0ABQ8GJB9</accession>
<evidence type="ECO:0000259" key="6">
    <source>
        <dbReference type="PROSITE" id="PS50011"/>
    </source>
</evidence>
<keyword evidence="1" id="KW-0808">Transferase</keyword>
<proteinExistence type="predicted"/>
<dbReference type="Gene3D" id="1.10.510.10">
    <property type="entry name" value="Transferase(Phosphotransferase) domain 1"/>
    <property type="match status" value="1"/>
</dbReference>
<evidence type="ECO:0000313" key="7">
    <source>
        <dbReference type="EMBL" id="KAH7057388.1"/>
    </source>
</evidence>
<evidence type="ECO:0000256" key="4">
    <source>
        <dbReference type="ARBA" id="ARBA00022840"/>
    </source>
</evidence>
<dbReference type="InterPro" id="IPR011009">
    <property type="entry name" value="Kinase-like_dom_sf"/>
</dbReference>
<reference evidence="7 8" key="1">
    <citation type="journal article" date="2021" name="Nat. Commun.">
        <title>Genetic determinants of endophytism in the Arabidopsis root mycobiome.</title>
        <authorList>
            <person name="Mesny F."/>
            <person name="Miyauchi S."/>
            <person name="Thiergart T."/>
            <person name="Pickel B."/>
            <person name="Atanasova L."/>
            <person name="Karlsson M."/>
            <person name="Huettel B."/>
            <person name="Barry K.W."/>
            <person name="Haridas S."/>
            <person name="Chen C."/>
            <person name="Bauer D."/>
            <person name="Andreopoulos W."/>
            <person name="Pangilinan J."/>
            <person name="LaButti K."/>
            <person name="Riley R."/>
            <person name="Lipzen A."/>
            <person name="Clum A."/>
            <person name="Drula E."/>
            <person name="Henrissat B."/>
            <person name="Kohler A."/>
            <person name="Grigoriev I.V."/>
            <person name="Martin F.M."/>
            <person name="Hacquard S."/>
        </authorList>
    </citation>
    <scope>NUCLEOTIDE SEQUENCE [LARGE SCALE GENOMIC DNA]</scope>
    <source>
        <strain evidence="7 8">MPI-SDFR-AT-0080</strain>
    </source>
</reference>
<organism evidence="7 8">
    <name type="scientific">Macrophomina phaseolina</name>
    <dbReference type="NCBI Taxonomy" id="35725"/>
    <lineage>
        <taxon>Eukaryota</taxon>
        <taxon>Fungi</taxon>
        <taxon>Dikarya</taxon>
        <taxon>Ascomycota</taxon>
        <taxon>Pezizomycotina</taxon>
        <taxon>Dothideomycetes</taxon>
        <taxon>Dothideomycetes incertae sedis</taxon>
        <taxon>Botryosphaeriales</taxon>
        <taxon>Botryosphaeriaceae</taxon>
        <taxon>Macrophomina</taxon>
    </lineage>
</organism>
<dbReference type="InterPro" id="IPR000719">
    <property type="entry name" value="Prot_kinase_dom"/>
</dbReference>
<keyword evidence="2" id="KW-0547">Nucleotide-binding</keyword>
<name>A0ABQ8GJB9_9PEZI</name>
<feature type="domain" description="Protein kinase" evidence="6">
    <location>
        <begin position="69"/>
        <end position="431"/>
    </location>
</feature>
<dbReference type="EMBL" id="JAGTJR010000007">
    <property type="protein sequence ID" value="KAH7057388.1"/>
    <property type="molecule type" value="Genomic_DNA"/>
</dbReference>
<evidence type="ECO:0000256" key="2">
    <source>
        <dbReference type="ARBA" id="ARBA00022741"/>
    </source>
</evidence>
<dbReference type="PROSITE" id="PS50011">
    <property type="entry name" value="PROTEIN_KINASE_DOM"/>
    <property type="match status" value="1"/>
</dbReference>
<dbReference type="Proteomes" id="UP000774617">
    <property type="component" value="Unassembled WGS sequence"/>
</dbReference>
<gene>
    <name evidence="7" type="ORF">B0J12DRAFT_412733</name>
</gene>
<protein>
    <recommendedName>
        <fullName evidence="6">Protein kinase domain-containing protein</fullName>
    </recommendedName>
</protein>
<sequence length="475" mass="52837">MRPSYIQRIQTGRTIIEQSRGVGGPHTPNAPAVPGNNTDNAIPPGPGHAAHDVRNALQPPAGALQWTPHRILKDVGTQGTQVCVYRQGDPFSNVTRRVVVIKKTLSATNHFAPLYPGGHLLNLEEVLVHRAIQNNCPAHVVNLIHGTMPGTYAPTILYKLLALDWVPYGDLDALIAHYKASSQLIPEPFIWYCFKVLTEVSLVGWNGHAARGMRAGWDRIVNLDIKPQNILLDVNNVTEPMLWARQYPHPKVTDFGLAFFTEQGRDDLDHATPWRQRLNPPDFDGYGTPGQYAPEMLGRNVQELQSSWIDPANCVNTLNRLNTELTGPTAADPLDYRAVHSWTMVWEIGMVMWQMLSGQRHGGIDSRDSFVVDFSEANGRRDYPPWFCQVDGVTRLRPAYSGRLVELVYQCMAFHPKNRIDLEDLWDEVSAGCMDIANVYGLNQQAAPPAGPNPVSHVPDKYPVGQNVLNDVPGP</sequence>
<evidence type="ECO:0000256" key="1">
    <source>
        <dbReference type="ARBA" id="ARBA00022679"/>
    </source>
</evidence>
<dbReference type="SUPFAM" id="SSF56112">
    <property type="entry name" value="Protein kinase-like (PK-like)"/>
    <property type="match status" value="1"/>
</dbReference>
<keyword evidence="8" id="KW-1185">Reference proteome</keyword>
<evidence type="ECO:0000313" key="8">
    <source>
        <dbReference type="Proteomes" id="UP000774617"/>
    </source>
</evidence>
<dbReference type="SMART" id="SM00220">
    <property type="entry name" value="S_TKc"/>
    <property type="match status" value="1"/>
</dbReference>
<keyword evidence="4" id="KW-0067">ATP-binding</keyword>
<dbReference type="InterPro" id="IPR051681">
    <property type="entry name" value="Ser/Thr_Kinases-Pseudokinases"/>
</dbReference>
<comment type="caution">
    <text evidence="7">The sequence shown here is derived from an EMBL/GenBank/DDBJ whole genome shotgun (WGS) entry which is preliminary data.</text>
</comment>
<feature type="region of interest" description="Disordered" evidence="5">
    <location>
        <begin position="16"/>
        <end position="41"/>
    </location>
</feature>
<evidence type="ECO:0000256" key="5">
    <source>
        <dbReference type="SAM" id="MobiDB-lite"/>
    </source>
</evidence>
<dbReference type="PANTHER" id="PTHR44329">
    <property type="entry name" value="SERINE/THREONINE-PROTEIN KINASE TNNI3K-RELATED"/>
    <property type="match status" value="1"/>
</dbReference>
<evidence type="ECO:0000256" key="3">
    <source>
        <dbReference type="ARBA" id="ARBA00022777"/>
    </source>
</evidence>